<comment type="caution">
    <text evidence="1">The sequence shown here is derived from an EMBL/GenBank/DDBJ whole genome shotgun (WGS) entry which is preliminary data.</text>
</comment>
<dbReference type="RefSeq" id="WP_272086323.1">
    <property type="nucleotide sequence ID" value="NZ_JAQNDL010000001.1"/>
</dbReference>
<gene>
    <name evidence="1" type="ORF">POL25_13125</name>
</gene>
<name>A0ABT5DZF5_9BACT</name>
<organism evidence="1 2">
    <name type="scientific">Nannocystis bainbridge</name>
    <dbReference type="NCBI Taxonomy" id="2995303"/>
    <lineage>
        <taxon>Bacteria</taxon>
        <taxon>Pseudomonadati</taxon>
        <taxon>Myxococcota</taxon>
        <taxon>Polyangia</taxon>
        <taxon>Nannocystales</taxon>
        <taxon>Nannocystaceae</taxon>
        <taxon>Nannocystis</taxon>
    </lineage>
</organism>
<accession>A0ABT5DZF5</accession>
<protein>
    <submittedName>
        <fullName evidence="1">Uncharacterized protein</fullName>
    </submittedName>
</protein>
<sequence>MQDVSQLIADASARDLAPERSIELAHTPLPPVAAALAASERRHPRLYR</sequence>
<proteinExistence type="predicted"/>
<dbReference type="EMBL" id="JAQNDL010000001">
    <property type="protein sequence ID" value="MDC0717841.1"/>
    <property type="molecule type" value="Genomic_DNA"/>
</dbReference>
<evidence type="ECO:0000313" key="2">
    <source>
        <dbReference type="Proteomes" id="UP001221686"/>
    </source>
</evidence>
<evidence type="ECO:0000313" key="1">
    <source>
        <dbReference type="EMBL" id="MDC0717841.1"/>
    </source>
</evidence>
<reference evidence="1 2" key="1">
    <citation type="submission" date="2022-11" db="EMBL/GenBank/DDBJ databases">
        <title>Minimal conservation of predation-associated metabolite biosynthetic gene clusters underscores biosynthetic potential of Myxococcota including descriptions for ten novel species: Archangium lansinium sp. nov., Myxococcus landrumus sp. nov., Nannocystis bai.</title>
        <authorList>
            <person name="Ahearne A."/>
            <person name="Stevens C."/>
            <person name="Dowd S."/>
        </authorList>
    </citation>
    <scope>NUCLEOTIDE SEQUENCE [LARGE SCALE GENOMIC DNA]</scope>
    <source>
        <strain evidence="1 2">BB15-2</strain>
    </source>
</reference>
<dbReference type="Proteomes" id="UP001221686">
    <property type="component" value="Unassembled WGS sequence"/>
</dbReference>
<keyword evidence="2" id="KW-1185">Reference proteome</keyword>